<dbReference type="KEGG" id="acm:AciX9_3970"/>
<keyword evidence="7" id="KW-1185">Reference proteome</keyword>
<dbReference type="PROSITE" id="PS50977">
    <property type="entry name" value="HTH_TETR_2"/>
    <property type="match status" value="1"/>
</dbReference>
<dbReference type="InterPro" id="IPR025996">
    <property type="entry name" value="MT1864/Rv1816-like_C"/>
</dbReference>
<accession>E8X6U4</accession>
<name>E8X6U4_GRATM</name>
<evidence type="ECO:0000259" key="5">
    <source>
        <dbReference type="PROSITE" id="PS50977"/>
    </source>
</evidence>
<evidence type="ECO:0000256" key="3">
    <source>
        <dbReference type="ARBA" id="ARBA00023163"/>
    </source>
</evidence>
<dbReference type="InterPro" id="IPR001647">
    <property type="entry name" value="HTH_TetR"/>
</dbReference>
<protein>
    <submittedName>
        <fullName evidence="6">Regulatory protein TetR</fullName>
    </submittedName>
</protein>
<dbReference type="SUPFAM" id="SSF48498">
    <property type="entry name" value="Tetracyclin repressor-like, C-terminal domain"/>
    <property type="match status" value="1"/>
</dbReference>
<keyword evidence="6" id="KW-0614">Plasmid</keyword>
<evidence type="ECO:0000256" key="4">
    <source>
        <dbReference type="PROSITE-ProRule" id="PRU00335"/>
    </source>
</evidence>
<evidence type="ECO:0000313" key="6">
    <source>
        <dbReference type="EMBL" id="ADW71244.1"/>
    </source>
</evidence>
<evidence type="ECO:0000256" key="2">
    <source>
        <dbReference type="ARBA" id="ARBA00023125"/>
    </source>
</evidence>
<dbReference type="RefSeq" id="WP_013582262.1">
    <property type="nucleotide sequence ID" value="NC_015065.1"/>
</dbReference>
<dbReference type="Proteomes" id="UP000000343">
    <property type="component" value="Plasmid pACIX902"/>
</dbReference>
<dbReference type="GO" id="GO:0003700">
    <property type="term" value="F:DNA-binding transcription factor activity"/>
    <property type="evidence" value="ECO:0007669"/>
    <property type="project" value="TreeGrafter"/>
</dbReference>
<dbReference type="GO" id="GO:0000976">
    <property type="term" value="F:transcription cis-regulatory region binding"/>
    <property type="evidence" value="ECO:0007669"/>
    <property type="project" value="TreeGrafter"/>
</dbReference>
<dbReference type="InterPro" id="IPR009057">
    <property type="entry name" value="Homeodomain-like_sf"/>
</dbReference>
<sequence length="189" mass="20465">MAYPSKTDRATILAAAVEQLEEQGLRGLSLRSLAGSLELAPNALYRYFADRAALESALAGEVSRLLHAAMQRAVRKGRPEQAIHSIARAYLAFARSRPNLYELLLLPCDNAKEEADSHEKLWKFVVEHVSAITGPGHVNDASVALWAFLHGIAGLEAAKLFGDEKPVTSFDFGLAAWLAAASTSHAESR</sequence>
<dbReference type="Gene3D" id="1.10.10.60">
    <property type="entry name" value="Homeodomain-like"/>
    <property type="match status" value="1"/>
</dbReference>
<dbReference type="SUPFAM" id="SSF46689">
    <property type="entry name" value="Homeodomain-like"/>
    <property type="match status" value="1"/>
</dbReference>
<dbReference type="AlphaFoldDB" id="E8X6U4"/>
<dbReference type="Pfam" id="PF13305">
    <property type="entry name" value="TetR_C_33"/>
    <property type="match status" value="1"/>
</dbReference>
<dbReference type="PANTHER" id="PTHR30055:SF239">
    <property type="entry name" value="TRANSCRIPTIONAL REGULATORY PROTEIN"/>
    <property type="match status" value="1"/>
</dbReference>
<dbReference type="EMBL" id="CP002482">
    <property type="protein sequence ID" value="ADW71244.1"/>
    <property type="molecule type" value="Genomic_DNA"/>
</dbReference>
<dbReference type="InterPro" id="IPR036271">
    <property type="entry name" value="Tet_transcr_reg_TetR-rel_C_sf"/>
</dbReference>
<keyword evidence="3" id="KW-0804">Transcription</keyword>
<gene>
    <name evidence="6" type="ordered locus">AciX9_3970</name>
</gene>
<dbReference type="PANTHER" id="PTHR30055">
    <property type="entry name" value="HTH-TYPE TRANSCRIPTIONAL REGULATOR RUTR"/>
    <property type="match status" value="1"/>
</dbReference>
<reference evidence="7" key="1">
    <citation type="submission" date="2011-01" db="EMBL/GenBank/DDBJ databases">
        <title>Complete sequence of plasmid2 of Acidobacterium sp. MP5ACTX9.</title>
        <authorList>
            <consortium name="US DOE Joint Genome Institute"/>
            <person name="Lucas S."/>
            <person name="Copeland A."/>
            <person name="Lapidus A."/>
            <person name="Cheng J.-F."/>
            <person name="Goodwin L."/>
            <person name="Pitluck S."/>
            <person name="Teshima H."/>
            <person name="Detter J.C."/>
            <person name="Han C."/>
            <person name="Tapia R."/>
            <person name="Land M."/>
            <person name="Hauser L."/>
            <person name="Kyrpides N."/>
            <person name="Ivanova N."/>
            <person name="Ovchinnikova G."/>
            <person name="Pagani I."/>
            <person name="Rawat S.R."/>
            <person name="Mannisto M."/>
            <person name="Haggblom M.M."/>
            <person name="Woyke T."/>
        </authorList>
    </citation>
    <scope>NUCLEOTIDE SEQUENCE [LARGE SCALE GENOMIC DNA]</scope>
    <source>
        <strain evidence="7">MP5ACTX9</strain>
        <plasmid evidence="7">Plasmid pACIX902</plasmid>
    </source>
</reference>
<feature type="DNA-binding region" description="H-T-H motif" evidence="4">
    <location>
        <begin position="29"/>
        <end position="48"/>
    </location>
</feature>
<dbReference type="Gene3D" id="1.10.357.10">
    <property type="entry name" value="Tetracycline Repressor, domain 2"/>
    <property type="match status" value="1"/>
</dbReference>
<feature type="domain" description="HTH tetR-type" evidence="5">
    <location>
        <begin position="6"/>
        <end position="66"/>
    </location>
</feature>
<dbReference type="HOGENOM" id="CLU_069356_40_3_0"/>
<keyword evidence="2 4" id="KW-0238">DNA-binding</keyword>
<dbReference type="OrthoDB" id="71867at2"/>
<geneLocation type="plasmid" evidence="6 7">
    <name>pACIX902</name>
</geneLocation>
<proteinExistence type="predicted"/>
<dbReference type="Pfam" id="PF00440">
    <property type="entry name" value="TetR_N"/>
    <property type="match status" value="1"/>
</dbReference>
<evidence type="ECO:0000256" key="1">
    <source>
        <dbReference type="ARBA" id="ARBA00023015"/>
    </source>
</evidence>
<dbReference type="InterPro" id="IPR050109">
    <property type="entry name" value="HTH-type_TetR-like_transc_reg"/>
</dbReference>
<keyword evidence="1" id="KW-0805">Transcription regulation</keyword>
<evidence type="ECO:0000313" key="7">
    <source>
        <dbReference type="Proteomes" id="UP000000343"/>
    </source>
</evidence>
<organism evidence="7">
    <name type="scientific">Granulicella tundricola (strain ATCC BAA-1859 / DSM 23138 / MP5ACTX9)</name>
    <dbReference type="NCBI Taxonomy" id="1198114"/>
    <lineage>
        <taxon>Bacteria</taxon>
        <taxon>Pseudomonadati</taxon>
        <taxon>Acidobacteriota</taxon>
        <taxon>Terriglobia</taxon>
        <taxon>Terriglobales</taxon>
        <taxon>Acidobacteriaceae</taxon>
        <taxon>Granulicella</taxon>
    </lineage>
</organism>